<accession>A0A1I7B0J4</accession>
<name>A0A1I7B0J4_9RHOB</name>
<dbReference type="RefSeq" id="WP_051372511.1">
    <property type="nucleotide sequence ID" value="NZ_FPAW01000008.1"/>
</dbReference>
<protein>
    <submittedName>
        <fullName evidence="1">Uncharacterized protein</fullName>
    </submittedName>
</protein>
<dbReference type="OrthoDB" id="9809066at2"/>
<proteinExistence type="predicted"/>
<dbReference type="STRING" id="999627.SAMN05216236_10862"/>
<evidence type="ECO:0000313" key="1">
    <source>
        <dbReference type="EMBL" id="SFT80717.1"/>
    </source>
</evidence>
<dbReference type="EMBL" id="FPAW01000008">
    <property type="protein sequence ID" value="SFT80717.1"/>
    <property type="molecule type" value="Genomic_DNA"/>
</dbReference>
<gene>
    <name evidence="1" type="ORF">SAMN05216236_10862</name>
</gene>
<organism evidence="1 2">
    <name type="scientific">Sedimentitalea nanhaiensis</name>
    <dbReference type="NCBI Taxonomy" id="999627"/>
    <lineage>
        <taxon>Bacteria</taxon>
        <taxon>Pseudomonadati</taxon>
        <taxon>Pseudomonadota</taxon>
        <taxon>Alphaproteobacteria</taxon>
        <taxon>Rhodobacterales</taxon>
        <taxon>Paracoccaceae</taxon>
        <taxon>Sedimentitalea</taxon>
    </lineage>
</organism>
<reference evidence="1 2" key="1">
    <citation type="submission" date="2016-10" db="EMBL/GenBank/DDBJ databases">
        <authorList>
            <person name="de Groot N.N."/>
        </authorList>
    </citation>
    <scope>NUCLEOTIDE SEQUENCE [LARGE SCALE GENOMIC DNA]</scope>
    <source>
        <strain evidence="1 2">CGMCC 1.10959</strain>
    </source>
</reference>
<dbReference type="Proteomes" id="UP000182466">
    <property type="component" value="Unassembled WGS sequence"/>
</dbReference>
<sequence length="74" mass="7813">MGAAGTGTRTTLNFLPVVPFALENGANIVTRTIIPYVRQRDVVPGTSQSGVGDILLNAWYVPPTVNGLTWGGRS</sequence>
<evidence type="ECO:0000313" key="2">
    <source>
        <dbReference type="Proteomes" id="UP000182466"/>
    </source>
</evidence>
<keyword evidence="2" id="KW-1185">Reference proteome</keyword>
<dbReference type="AlphaFoldDB" id="A0A1I7B0J4"/>